<evidence type="ECO:0000313" key="2">
    <source>
        <dbReference type="Proteomes" id="UP001163603"/>
    </source>
</evidence>
<gene>
    <name evidence="1" type="ORF">Pint_02359</name>
</gene>
<accession>A0ACC0ZQ04</accession>
<organism evidence="1 2">
    <name type="scientific">Pistacia integerrima</name>
    <dbReference type="NCBI Taxonomy" id="434235"/>
    <lineage>
        <taxon>Eukaryota</taxon>
        <taxon>Viridiplantae</taxon>
        <taxon>Streptophyta</taxon>
        <taxon>Embryophyta</taxon>
        <taxon>Tracheophyta</taxon>
        <taxon>Spermatophyta</taxon>
        <taxon>Magnoliopsida</taxon>
        <taxon>eudicotyledons</taxon>
        <taxon>Gunneridae</taxon>
        <taxon>Pentapetalae</taxon>
        <taxon>rosids</taxon>
        <taxon>malvids</taxon>
        <taxon>Sapindales</taxon>
        <taxon>Anacardiaceae</taxon>
        <taxon>Pistacia</taxon>
    </lineage>
</organism>
<evidence type="ECO:0000313" key="1">
    <source>
        <dbReference type="EMBL" id="KAJ0054080.1"/>
    </source>
</evidence>
<comment type="caution">
    <text evidence="1">The sequence shown here is derived from an EMBL/GenBank/DDBJ whole genome shotgun (WGS) entry which is preliminary data.</text>
</comment>
<name>A0ACC0ZQ04_9ROSI</name>
<sequence length="496" mass="54995">MMSGSKSKCGSASHQLLMDNSKNRLNDLQERFSSLRTARKDGRVNDVVVLEEQVNQILREWNSELSAPSPASSLLGGSLGSFSDDIGRLLQLSEEQDDATSPLAELMLKPQPDVQGLHPGAMTTFQEDYLVNNELQEHCFQGSDGCKGSTLGMHNIVGGVSDITSQLDYSQLNWHQELEHGLLVGACCGEEFEKDAGSNILLNICPPSAFMGPKCALWDCTRPALGSEWYRDYCSCFHATLASNEDSPGRTPVLRPGGINLKDNLLFVAANAKAQGKNVGIPHCEGAANTKSPWNATELFDLFLLKGETIREWLFFDKRRRAFESGTRKQRSLPDHSGRGWHESRKQVMKEFGGQKRSYYMDPQPSGGLEWHLYEYELNSCDAYALYRLELKLVDEKKSPKVKVTKDSLADLQKKMGQLTAEVPADTRSSVKGNRKTNKNVDKNVDSAKFNSSPGDITSTTEVLHQGSSGIHKLLADSLTDDYDTYEQPSLDEETN</sequence>
<keyword evidence="2" id="KW-1185">Reference proteome</keyword>
<proteinExistence type="predicted"/>
<dbReference type="EMBL" id="CM047736">
    <property type="protein sequence ID" value="KAJ0054080.1"/>
    <property type="molecule type" value="Genomic_DNA"/>
</dbReference>
<dbReference type="Proteomes" id="UP001163603">
    <property type="component" value="Chromosome 1"/>
</dbReference>
<reference evidence="2" key="1">
    <citation type="journal article" date="2023" name="G3 (Bethesda)">
        <title>Genome assembly and association tests identify interacting loci associated with vigor, precocity, and sex in interspecific pistachio rootstocks.</title>
        <authorList>
            <person name="Palmer W."/>
            <person name="Jacygrad E."/>
            <person name="Sagayaradj S."/>
            <person name="Cavanaugh K."/>
            <person name="Han R."/>
            <person name="Bertier L."/>
            <person name="Beede B."/>
            <person name="Kafkas S."/>
            <person name="Golino D."/>
            <person name="Preece J."/>
            <person name="Michelmore R."/>
        </authorList>
    </citation>
    <scope>NUCLEOTIDE SEQUENCE [LARGE SCALE GENOMIC DNA]</scope>
</reference>
<protein>
    <submittedName>
        <fullName evidence="1">Uncharacterized protein</fullName>
    </submittedName>
</protein>